<evidence type="ECO:0000313" key="2">
    <source>
        <dbReference type="Proteomes" id="UP000821853"/>
    </source>
</evidence>
<dbReference type="EMBL" id="JABSTR010000004">
    <property type="protein sequence ID" value="KAH9368742.1"/>
    <property type="molecule type" value="Genomic_DNA"/>
</dbReference>
<organism evidence="1 2">
    <name type="scientific">Haemaphysalis longicornis</name>
    <name type="common">Bush tick</name>
    <dbReference type="NCBI Taxonomy" id="44386"/>
    <lineage>
        <taxon>Eukaryota</taxon>
        <taxon>Metazoa</taxon>
        <taxon>Ecdysozoa</taxon>
        <taxon>Arthropoda</taxon>
        <taxon>Chelicerata</taxon>
        <taxon>Arachnida</taxon>
        <taxon>Acari</taxon>
        <taxon>Parasitiformes</taxon>
        <taxon>Ixodida</taxon>
        <taxon>Ixodoidea</taxon>
        <taxon>Ixodidae</taxon>
        <taxon>Haemaphysalinae</taxon>
        <taxon>Haemaphysalis</taxon>
    </lineage>
</organism>
<dbReference type="Gene3D" id="3.15.10.50">
    <property type="match status" value="1"/>
</dbReference>
<dbReference type="InterPro" id="IPR038602">
    <property type="entry name" value="Mite_allergen_7_sf"/>
</dbReference>
<protein>
    <submittedName>
        <fullName evidence="1">Uncharacterized protein</fullName>
    </submittedName>
</protein>
<dbReference type="Proteomes" id="UP000821853">
    <property type="component" value="Chromosome 2"/>
</dbReference>
<comment type="caution">
    <text evidence="1">The sequence shown here is derived from an EMBL/GenBank/DDBJ whole genome shotgun (WGS) entry which is preliminary data.</text>
</comment>
<sequence>MSARCLSQQQSTEDLNKYVDDVLKELPSWKKYFDPLTEPAFSFRFKDHPHYGHVKFEPSTVTGLSTVQRSGDCGDYTRFFPKRVYVGCNVTFGEVKVHVKSQLKYDRNTTTVEATSTFPEMHGRLYVSVGAWKGPRARVYPKLGNFTTVFTGLDETPETQRLRWGYYEVVRDLAAVGVERALSFVVGVSAGKVLWPCC</sequence>
<accession>A0A9J6FR78</accession>
<name>A0A9J6FR78_HAELO</name>
<dbReference type="OrthoDB" id="6476804at2759"/>
<keyword evidence="2" id="KW-1185">Reference proteome</keyword>
<dbReference type="AlphaFoldDB" id="A0A9J6FR78"/>
<reference evidence="1 2" key="1">
    <citation type="journal article" date="2020" name="Cell">
        <title>Large-Scale Comparative Analyses of Tick Genomes Elucidate Their Genetic Diversity and Vector Capacities.</title>
        <authorList>
            <consortium name="Tick Genome and Microbiome Consortium (TIGMIC)"/>
            <person name="Jia N."/>
            <person name="Wang J."/>
            <person name="Shi W."/>
            <person name="Du L."/>
            <person name="Sun Y."/>
            <person name="Zhan W."/>
            <person name="Jiang J.F."/>
            <person name="Wang Q."/>
            <person name="Zhang B."/>
            <person name="Ji P."/>
            <person name="Bell-Sakyi L."/>
            <person name="Cui X.M."/>
            <person name="Yuan T.T."/>
            <person name="Jiang B.G."/>
            <person name="Yang W.F."/>
            <person name="Lam T.T."/>
            <person name="Chang Q.C."/>
            <person name="Ding S.J."/>
            <person name="Wang X.J."/>
            <person name="Zhu J.G."/>
            <person name="Ruan X.D."/>
            <person name="Zhao L."/>
            <person name="Wei J.T."/>
            <person name="Ye R.Z."/>
            <person name="Que T.C."/>
            <person name="Du C.H."/>
            <person name="Zhou Y.H."/>
            <person name="Cheng J.X."/>
            <person name="Dai P.F."/>
            <person name="Guo W.B."/>
            <person name="Han X.H."/>
            <person name="Huang E.J."/>
            <person name="Li L.F."/>
            <person name="Wei W."/>
            <person name="Gao Y.C."/>
            <person name="Liu J.Z."/>
            <person name="Shao H.Z."/>
            <person name="Wang X."/>
            <person name="Wang C.C."/>
            <person name="Yang T.C."/>
            <person name="Huo Q.B."/>
            <person name="Li W."/>
            <person name="Chen H.Y."/>
            <person name="Chen S.E."/>
            <person name="Zhou L.G."/>
            <person name="Ni X.B."/>
            <person name="Tian J.H."/>
            <person name="Sheng Y."/>
            <person name="Liu T."/>
            <person name="Pan Y.S."/>
            <person name="Xia L.Y."/>
            <person name="Li J."/>
            <person name="Zhao F."/>
            <person name="Cao W.C."/>
        </authorList>
    </citation>
    <scope>NUCLEOTIDE SEQUENCE [LARGE SCALE GENOMIC DNA]</scope>
    <source>
        <strain evidence="1">HaeL-2018</strain>
    </source>
</reference>
<dbReference type="OMA" id="FCATNVT"/>
<evidence type="ECO:0000313" key="1">
    <source>
        <dbReference type="EMBL" id="KAH9368742.1"/>
    </source>
</evidence>
<proteinExistence type="predicted"/>
<gene>
    <name evidence="1" type="ORF">HPB48_004761</name>
</gene>
<dbReference type="VEuPathDB" id="VectorBase:HLOH_047140"/>